<organism evidence="1 2">
    <name type="scientific">Ensifer adhaerens</name>
    <name type="common">Sinorhizobium morelense</name>
    <dbReference type="NCBI Taxonomy" id="106592"/>
    <lineage>
        <taxon>Bacteria</taxon>
        <taxon>Pseudomonadati</taxon>
        <taxon>Pseudomonadota</taxon>
        <taxon>Alphaproteobacteria</taxon>
        <taxon>Hyphomicrobiales</taxon>
        <taxon>Rhizobiaceae</taxon>
        <taxon>Sinorhizobium/Ensifer group</taxon>
        <taxon>Ensifer</taxon>
    </lineage>
</organism>
<gene>
    <name evidence="1" type="ORF">NE863_24120</name>
</gene>
<dbReference type="EMBL" id="CP098808">
    <property type="protein sequence ID" value="USJ25570.1"/>
    <property type="molecule type" value="Genomic_DNA"/>
</dbReference>
<geneLocation type="plasmid" evidence="1 2">
    <name>pA</name>
</geneLocation>
<evidence type="ECO:0000313" key="1">
    <source>
        <dbReference type="EMBL" id="USJ25570.1"/>
    </source>
</evidence>
<name>A0A9Q9DBN5_ENSAD</name>
<dbReference type="Proteomes" id="UP001055460">
    <property type="component" value="Plasmid pA"/>
</dbReference>
<dbReference type="RefSeq" id="WP_252160639.1">
    <property type="nucleotide sequence ID" value="NZ_CP098808.1"/>
</dbReference>
<reference evidence="1" key="1">
    <citation type="submission" date="2022-06" db="EMBL/GenBank/DDBJ databases">
        <title>Physiological and biochemical characterization and genomic elucidation of a strain of the genus Ensifer adhaerens M8 that combines arsenic oxidation and chromium reduction.</title>
        <authorList>
            <person name="Li X."/>
            <person name="Yu c."/>
        </authorList>
    </citation>
    <scope>NUCLEOTIDE SEQUENCE</scope>
    <source>
        <strain evidence="1">M8</strain>
        <plasmid evidence="1">pA</plasmid>
    </source>
</reference>
<dbReference type="AlphaFoldDB" id="A0A9Q9DBN5"/>
<protein>
    <submittedName>
        <fullName evidence="1">Rhamnan synthesis F family protein</fullName>
    </submittedName>
</protein>
<dbReference type="InterPro" id="IPR007739">
    <property type="entry name" value="RgpF"/>
</dbReference>
<evidence type="ECO:0000313" key="2">
    <source>
        <dbReference type="Proteomes" id="UP001055460"/>
    </source>
</evidence>
<keyword evidence="1" id="KW-0614">Plasmid</keyword>
<sequence length="506" mass="58796">MLILRCFRYLRNVLRLSGAIYFSGGRSNKRARYLEVLNVALYLRNRSEWANYHSPFFDCRNYYQANPDVRDAGLEPISHYLEHGWRELRSPSQYFDAAGFSAAHPHINGQRHDLAEVCLRLYGSYAWKVDGEIVPVRNAQMSRKGFSLRERTRLFNVWQKYRHFFDANFYLLEYPDAAITTDEAFVHYMHRGFSEDRNPRRDFDGHRYRKRHGLSRGENPFRHCVDSLRDATAFPANSHDWLALRVDSVEDRNVTTDTLGSYLEENRERPSLCVHLHCFYVDLLHEVIDRIRLITIPFPLVVTVCSEVDAAAAQYLLADIMLHRELHIIVVKNRGRDIAPFLIDASAIWRKSDLVLHLHTKKSPHISWGDSWRRYLFDRTIGGEEILGWAIDYFSNHPSTGLIYPENYCMIRYFTEKEQNHCAIRSVAEKLGLEYDLLSPRAYPAGSMGFYRVSALVGILDSEGLEDLFEQEMRQLDGTAAHAFERLLPEVVRQGGYEATLYAAGP</sequence>
<accession>A0A9Q9DBN5</accession>
<proteinExistence type="predicted"/>
<dbReference type="Pfam" id="PF05045">
    <property type="entry name" value="RgpF"/>
    <property type="match status" value="1"/>
</dbReference>